<dbReference type="STRING" id="45056.Lade_0533"/>
<sequence>MRIIGVIVFLLLASCQTAPLDESNSVKKITRTGNINKKLVKKPQFPARKISNSSQNTPERDGAPEGPLPTHFKKVKPKSEPLSRYGNPDTYQVNGEKFEVMTSSSGYRARGIASWYGTKFHKKRTSSGEDYNLYGLTAAHKTLPLPTYVRVKNLSNGKQAIVKVNDRGPFHSDRIIDLSYGAAVKLGLLPKGTAPVEIEALTTKNHTAHYYLQAGAFSSKDSATTLKAKLAKLTPSPVVIEKYKEFFVVTVGPFANKQMSDGLKNTLLKNGIKGSFSVLR</sequence>
<evidence type="ECO:0000256" key="4">
    <source>
        <dbReference type="HAMAP-Rule" id="MF_02071"/>
    </source>
</evidence>
<proteinExistence type="inferred from homology"/>
<comment type="function">
    <text evidence="4">Lytic transglycosylase with a strong preference for naked glycan strands that lack stem peptides.</text>
</comment>
<evidence type="ECO:0000256" key="7">
    <source>
        <dbReference type="SAM" id="SignalP"/>
    </source>
</evidence>
<feature type="domain" description="SPOR" evidence="8">
    <location>
        <begin position="204"/>
        <end position="280"/>
    </location>
</feature>
<organism evidence="9 10">
    <name type="scientific">Legionella adelaidensis</name>
    <dbReference type="NCBI Taxonomy" id="45056"/>
    <lineage>
        <taxon>Bacteria</taxon>
        <taxon>Pseudomonadati</taxon>
        <taxon>Pseudomonadota</taxon>
        <taxon>Gammaproteobacteria</taxon>
        <taxon>Legionellales</taxon>
        <taxon>Legionellaceae</taxon>
        <taxon>Legionella</taxon>
    </lineage>
</organism>
<dbReference type="GO" id="GO:0042834">
    <property type="term" value="F:peptidoglycan binding"/>
    <property type="evidence" value="ECO:0007669"/>
    <property type="project" value="InterPro"/>
</dbReference>
<dbReference type="GO" id="GO:0008932">
    <property type="term" value="F:lytic endotransglycosylase activity"/>
    <property type="evidence" value="ECO:0007669"/>
    <property type="project" value="UniProtKB-UniRule"/>
</dbReference>
<reference evidence="9 10" key="1">
    <citation type="submission" date="2015-11" db="EMBL/GenBank/DDBJ databases">
        <title>Identification of large and diverse effector repertoires of 38 Legionella species.</title>
        <authorList>
            <person name="Burstein D."/>
            <person name="Amaro F."/>
            <person name="Zusman T."/>
            <person name="Lifshitz Z."/>
            <person name="Cohen O."/>
            <person name="Gilbert J.A."/>
            <person name="Pupko T."/>
            <person name="Shuman H.A."/>
            <person name="Segal G."/>
        </authorList>
    </citation>
    <scope>NUCLEOTIDE SEQUENCE [LARGE SCALE GENOMIC DNA]</scope>
    <source>
        <strain evidence="9 10">1762-AUS-E</strain>
    </source>
</reference>
<keyword evidence="4 9" id="KW-0449">Lipoprotein</keyword>
<dbReference type="InterPro" id="IPR034718">
    <property type="entry name" value="RlpA"/>
</dbReference>
<dbReference type="Gene3D" id="2.40.40.10">
    <property type="entry name" value="RlpA-like domain"/>
    <property type="match status" value="1"/>
</dbReference>
<dbReference type="Pfam" id="PF05036">
    <property type="entry name" value="SPOR"/>
    <property type="match status" value="1"/>
</dbReference>
<dbReference type="Gene3D" id="3.30.70.1070">
    <property type="entry name" value="Sporulation related repeat"/>
    <property type="match status" value="1"/>
</dbReference>
<keyword evidence="1 7" id="KW-0732">Signal</keyword>
<dbReference type="InterPro" id="IPR007730">
    <property type="entry name" value="SPOR-like_dom"/>
</dbReference>
<keyword evidence="2 4" id="KW-0456">Lyase</keyword>
<feature type="chain" id="PRO_5009985514" description="Endolytic peptidoglycan transglycosylase RlpA" evidence="7">
    <location>
        <begin position="21"/>
        <end position="280"/>
    </location>
</feature>
<dbReference type="OrthoDB" id="9779128at2"/>
<keyword evidence="4" id="KW-0472">Membrane</keyword>
<dbReference type="GO" id="GO:0005886">
    <property type="term" value="C:plasma membrane"/>
    <property type="evidence" value="ECO:0007669"/>
    <property type="project" value="UniProtKB-SubCell"/>
</dbReference>
<evidence type="ECO:0000313" key="10">
    <source>
        <dbReference type="Proteomes" id="UP000054859"/>
    </source>
</evidence>
<keyword evidence="4" id="KW-1003">Cell membrane</keyword>
<comment type="similarity">
    <text evidence="4 5">Belongs to the RlpA family.</text>
</comment>
<dbReference type="NCBIfam" id="TIGR00413">
    <property type="entry name" value="rlpA"/>
    <property type="match status" value="1"/>
</dbReference>
<gene>
    <name evidence="4 9" type="primary">rlpA</name>
    <name evidence="9" type="ORF">Lade_0533</name>
</gene>
<dbReference type="AlphaFoldDB" id="A0A0W0R488"/>
<accession>A0A0W0R488</accession>
<comment type="caution">
    <text evidence="9">The sequence shown here is derived from an EMBL/GenBank/DDBJ whole genome shotgun (WGS) entry which is preliminary data.</text>
</comment>
<dbReference type="InterPro" id="IPR009009">
    <property type="entry name" value="RlpA-like_DPBB"/>
</dbReference>
<evidence type="ECO:0000256" key="2">
    <source>
        <dbReference type="ARBA" id="ARBA00023239"/>
    </source>
</evidence>
<evidence type="ECO:0000313" key="9">
    <source>
        <dbReference type="EMBL" id="KTC65875.1"/>
    </source>
</evidence>
<dbReference type="InterPro" id="IPR012997">
    <property type="entry name" value="RplA"/>
</dbReference>
<dbReference type="HAMAP" id="MF_02071">
    <property type="entry name" value="RlpA"/>
    <property type="match status" value="1"/>
</dbReference>
<keyword evidence="4" id="KW-0564">Palmitate</keyword>
<dbReference type="Proteomes" id="UP000054859">
    <property type="component" value="Unassembled WGS sequence"/>
</dbReference>
<dbReference type="PATRIC" id="fig|45056.6.peg.554"/>
<evidence type="ECO:0000256" key="1">
    <source>
        <dbReference type="ARBA" id="ARBA00022729"/>
    </source>
</evidence>
<name>A0A0W0R488_9GAMM</name>
<dbReference type="Pfam" id="PF03330">
    <property type="entry name" value="DPBB_1"/>
    <property type="match status" value="1"/>
</dbReference>
<keyword evidence="3 4" id="KW-0961">Cell wall biogenesis/degradation</keyword>
<dbReference type="PROSITE" id="PS51724">
    <property type="entry name" value="SPOR"/>
    <property type="match status" value="1"/>
</dbReference>
<feature type="signal peptide" evidence="7">
    <location>
        <begin position="1"/>
        <end position="20"/>
    </location>
</feature>
<dbReference type="GO" id="GO:0009279">
    <property type="term" value="C:cell outer membrane"/>
    <property type="evidence" value="ECO:0007669"/>
    <property type="project" value="TreeGrafter"/>
</dbReference>
<dbReference type="CDD" id="cd22268">
    <property type="entry name" value="DPBB_RlpA-like"/>
    <property type="match status" value="1"/>
</dbReference>
<evidence type="ECO:0000256" key="3">
    <source>
        <dbReference type="ARBA" id="ARBA00023316"/>
    </source>
</evidence>
<dbReference type="InterPro" id="IPR036680">
    <property type="entry name" value="SPOR-like_sf"/>
</dbReference>
<dbReference type="RefSeq" id="WP_058461600.1">
    <property type="nucleotide sequence ID" value="NZ_CAAAHS010000004.1"/>
</dbReference>
<protein>
    <recommendedName>
        <fullName evidence="4">Endolytic peptidoglycan transglycosylase RlpA</fullName>
        <ecNumber evidence="4">4.2.2.-</ecNumber>
    </recommendedName>
</protein>
<dbReference type="SUPFAM" id="SSF110997">
    <property type="entry name" value="Sporulation related repeat"/>
    <property type="match status" value="1"/>
</dbReference>
<evidence type="ECO:0000256" key="5">
    <source>
        <dbReference type="RuleBase" id="RU003495"/>
    </source>
</evidence>
<dbReference type="PROSITE" id="PS51257">
    <property type="entry name" value="PROKAR_LIPOPROTEIN"/>
    <property type="match status" value="1"/>
</dbReference>
<dbReference type="EMBL" id="LNKA01000001">
    <property type="protein sequence ID" value="KTC65875.1"/>
    <property type="molecule type" value="Genomic_DNA"/>
</dbReference>
<keyword evidence="10" id="KW-1185">Reference proteome</keyword>
<comment type="subcellular location">
    <subcellularLocation>
        <location evidence="4">Cell membrane</location>
        <topology evidence="4">Lipid-anchor</topology>
    </subcellularLocation>
</comment>
<dbReference type="PANTHER" id="PTHR34183:SF1">
    <property type="entry name" value="ENDOLYTIC PEPTIDOGLYCAN TRANSGLYCOSYLASE RLPA"/>
    <property type="match status" value="1"/>
</dbReference>
<dbReference type="PANTHER" id="PTHR34183">
    <property type="entry name" value="ENDOLYTIC PEPTIDOGLYCAN TRANSGLYCOSYLASE RLPA"/>
    <property type="match status" value="1"/>
</dbReference>
<dbReference type="EC" id="4.2.2.-" evidence="4"/>
<dbReference type="InterPro" id="IPR036908">
    <property type="entry name" value="RlpA-like_sf"/>
</dbReference>
<dbReference type="GO" id="GO:0071555">
    <property type="term" value="P:cell wall organization"/>
    <property type="evidence" value="ECO:0007669"/>
    <property type="project" value="UniProtKB-KW"/>
</dbReference>
<evidence type="ECO:0000256" key="6">
    <source>
        <dbReference type="SAM" id="MobiDB-lite"/>
    </source>
</evidence>
<evidence type="ECO:0000259" key="8">
    <source>
        <dbReference type="PROSITE" id="PS51724"/>
    </source>
</evidence>
<dbReference type="SUPFAM" id="SSF50685">
    <property type="entry name" value="Barwin-like endoglucanases"/>
    <property type="match status" value="1"/>
</dbReference>
<dbReference type="GO" id="GO:0000270">
    <property type="term" value="P:peptidoglycan metabolic process"/>
    <property type="evidence" value="ECO:0007669"/>
    <property type="project" value="UniProtKB-UniRule"/>
</dbReference>
<feature type="region of interest" description="Disordered" evidence="6">
    <location>
        <begin position="43"/>
        <end position="88"/>
    </location>
</feature>